<dbReference type="InterPro" id="IPR050969">
    <property type="entry name" value="Dev_Signal_Modulators"/>
</dbReference>
<dbReference type="PROSITE" id="PS51041">
    <property type="entry name" value="EMI"/>
    <property type="match status" value="1"/>
</dbReference>
<keyword evidence="1 6" id="KW-0245">EGF-like domain</keyword>
<organism evidence="10 11">
    <name type="scientific">Saccoglossus kowalevskii</name>
    <name type="common">Acorn worm</name>
    <dbReference type="NCBI Taxonomy" id="10224"/>
    <lineage>
        <taxon>Eukaryota</taxon>
        <taxon>Metazoa</taxon>
        <taxon>Hemichordata</taxon>
        <taxon>Enteropneusta</taxon>
        <taxon>Harrimaniidae</taxon>
        <taxon>Saccoglossus</taxon>
    </lineage>
</organism>
<evidence type="ECO:0000313" key="10">
    <source>
        <dbReference type="Proteomes" id="UP000694865"/>
    </source>
</evidence>
<evidence type="ECO:0000256" key="1">
    <source>
        <dbReference type="ARBA" id="ARBA00022536"/>
    </source>
</evidence>
<dbReference type="GeneID" id="102803283"/>
<evidence type="ECO:0000256" key="7">
    <source>
        <dbReference type="SAM" id="SignalP"/>
    </source>
</evidence>
<evidence type="ECO:0000256" key="6">
    <source>
        <dbReference type="PROSITE-ProRule" id="PRU00076"/>
    </source>
</evidence>
<name>A0ABM0LZS0_SACKO</name>
<reference evidence="11" key="1">
    <citation type="submission" date="2025-08" db="UniProtKB">
        <authorList>
            <consortium name="RefSeq"/>
        </authorList>
    </citation>
    <scope>IDENTIFICATION</scope>
    <source>
        <tissue evidence="11">Testes</tissue>
    </source>
</reference>
<dbReference type="InterPro" id="IPR001881">
    <property type="entry name" value="EGF-like_Ca-bd_dom"/>
</dbReference>
<comment type="caution">
    <text evidence="6">Lacks conserved residue(s) required for the propagation of feature annotation.</text>
</comment>
<keyword evidence="5 6" id="KW-1015">Disulfide bond</keyword>
<accession>A0ABM0LZS0</accession>
<feature type="disulfide bond" evidence="6">
    <location>
        <begin position="115"/>
        <end position="125"/>
    </location>
</feature>
<dbReference type="PROSITE" id="PS01186">
    <property type="entry name" value="EGF_2"/>
    <property type="match status" value="2"/>
</dbReference>
<keyword evidence="10" id="KW-1185">Reference proteome</keyword>
<protein>
    <submittedName>
        <fullName evidence="11">Epidermal growth factor-like protein 8-like</fullName>
    </submittedName>
</protein>
<evidence type="ECO:0000256" key="4">
    <source>
        <dbReference type="ARBA" id="ARBA00023054"/>
    </source>
</evidence>
<keyword evidence="3" id="KW-0106">Calcium</keyword>
<evidence type="ECO:0000259" key="8">
    <source>
        <dbReference type="PROSITE" id="PS50026"/>
    </source>
</evidence>
<feature type="disulfide bond" evidence="6">
    <location>
        <begin position="133"/>
        <end position="142"/>
    </location>
</feature>
<dbReference type="Proteomes" id="UP000694865">
    <property type="component" value="Unplaced"/>
</dbReference>
<dbReference type="PROSITE" id="PS00010">
    <property type="entry name" value="ASX_HYDROXYL"/>
    <property type="match status" value="1"/>
</dbReference>
<feature type="signal peptide" evidence="7">
    <location>
        <begin position="1"/>
        <end position="24"/>
    </location>
</feature>
<dbReference type="Pfam" id="PF07546">
    <property type="entry name" value="EMI"/>
    <property type="match status" value="1"/>
</dbReference>
<dbReference type="PROSITE" id="PS01187">
    <property type="entry name" value="EGF_CA"/>
    <property type="match status" value="1"/>
</dbReference>
<evidence type="ECO:0000256" key="3">
    <source>
        <dbReference type="ARBA" id="ARBA00022837"/>
    </source>
</evidence>
<sequence>MFTPSILLATVLAGLIFLSDCTTATYLLRAGRNVCTKQQVVNRPTLRVGSYCQPVYKPYMTRCDGYKLCSRYRTIYQISYRQTYDVQLSTERTYECCPGWTTHSERARGCRQPICSQPCHNYGRCTAPETCTCRPGWTGTYCETDINECDTGTHSCNQICLNNNGSYSCACQPGFILETDRRSCKVCLTCIPEYHVLLARVDQLETEVKTLGLEAKKPQPITVTNAIVNDEQLQQLERISSLSEQISLLEERLDVCTCNENKNGYGFGKK</sequence>
<gene>
    <name evidence="11" type="primary">LOC102803283</name>
</gene>
<dbReference type="InterPro" id="IPR011489">
    <property type="entry name" value="EMI_domain"/>
</dbReference>
<keyword evidence="4" id="KW-0175">Coiled coil</keyword>
<dbReference type="Pfam" id="PF07645">
    <property type="entry name" value="EGF_CA"/>
    <property type="match status" value="1"/>
</dbReference>
<dbReference type="Gene3D" id="2.10.25.10">
    <property type="entry name" value="Laminin"/>
    <property type="match status" value="2"/>
</dbReference>
<feature type="domain" description="EGF-like" evidence="8">
    <location>
        <begin position="111"/>
        <end position="143"/>
    </location>
</feature>
<feature type="domain" description="EMI" evidence="9">
    <location>
        <begin position="31"/>
        <end position="112"/>
    </location>
</feature>
<dbReference type="PROSITE" id="PS00022">
    <property type="entry name" value="EGF_1"/>
    <property type="match status" value="1"/>
</dbReference>
<dbReference type="InterPro" id="IPR018097">
    <property type="entry name" value="EGF_Ca-bd_CS"/>
</dbReference>
<dbReference type="SMART" id="SM00181">
    <property type="entry name" value="EGF"/>
    <property type="match status" value="2"/>
</dbReference>
<evidence type="ECO:0000259" key="9">
    <source>
        <dbReference type="PROSITE" id="PS51041"/>
    </source>
</evidence>
<evidence type="ECO:0000256" key="5">
    <source>
        <dbReference type="ARBA" id="ARBA00023157"/>
    </source>
</evidence>
<dbReference type="InterPro" id="IPR000152">
    <property type="entry name" value="EGF-type_Asp/Asn_hydroxyl_site"/>
</dbReference>
<dbReference type="SMART" id="SM00179">
    <property type="entry name" value="EGF_CA"/>
    <property type="match status" value="1"/>
</dbReference>
<evidence type="ECO:0000313" key="11">
    <source>
        <dbReference type="RefSeq" id="XP_006813261.1"/>
    </source>
</evidence>
<proteinExistence type="predicted"/>
<dbReference type="SUPFAM" id="SSF57196">
    <property type="entry name" value="EGF/Laminin"/>
    <property type="match status" value="2"/>
</dbReference>
<evidence type="ECO:0000256" key="2">
    <source>
        <dbReference type="ARBA" id="ARBA00022729"/>
    </source>
</evidence>
<dbReference type="RefSeq" id="XP_006813261.1">
    <property type="nucleotide sequence ID" value="XM_006813198.1"/>
</dbReference>
<dbReference type="PROSITE" id="PS50026">
    <property type="entry name" value="EGF_3"/>
    <property type="match status" value="1"/>
</dbReference>
<feature type="chain" id="PRO_5046334753" evidence="7">
    <location>
        <begin position="25"/>
        <end position="270"/>
    </location>
</feature>
<dbReference type="InterPro" id="IPR000742">
    <property type="entry name" value="EGF"/>
</dbReference>
<dbReference type="PANTHER" id="PTHR14949:SF56">
    <property type="entry name" value="EGF-LIKE-DOMAIN, MULTIPLE 7"/>
    <property type="match status" value="1"/>
</dbReference>
<dbReference type="PANTHER" id="PTHR14949">
    <property type="entry name" value="EGF-LIKE-DOMAIN, MULTIPLE 7, 8"/>
    <property type="match status" value="1"/>
</dbReference>
<keyword evidence="2 7" id="KW-0732">Signal</keyword>
<dbReference type="InterPro" id="IPR049883">
    <property type="entry name" value="NOTCH1_EGF-like"/>
</dbReference>